<reference evidence="4" key="1">
    <citation type="journal article" date="2019" name="Int. J. Syst. Evol. Microbiol.">
        <title>The Global Catalogue of Microorganisms (GCM) 10K type strain sequencing project: providing services to taxonomists for standard genome sequencing and annotation.</title>
        <authorList>
            <consortium name="The Broad Institute Genomics Platform"/>
            <consortium name="The Broad Institute Genome Sequencing Center for Infectious Disease"/>
            <person name="Wu L."/>
            <person name="Ma J."/>
        </authorList>
    </citation>
    <scope>NUCLEOTIDE SEQUENCE [LARGE SCALE GENOMIC DNA]</scope>
    <source>
        <strain evidence="4">CGMCC 4.7237</strain>
    </source>
</reference>
<protein>
    <submittedName>
        <fullName evidence="3">LLM class flavin-dependent oxidoreductase</fullName>
    </submittedName>
</protein>
<dbReference type="PANTHER" id="PTHR30137">
    <property type="entry name" value="LUCIFERASE-LIKE MONOOXYGENASE"/>
    <property type="match status" value="1"/>
</dbReference>
<dbReference type="InterPro" id="IPR036661">
    <property type="entry name" value="Luciferase-like_sf"/>
</dbReference>
<proteinExistence type="predicted"/>
<keyword evidence="4" id="KW-1185">Reference proteome</keyword>
<dbReference type="SUPFAM" id="SSF51679">
    <property type="entry name" value="Bacterial luciferase-like"/>
    <property type="match status" value="1"/>
</dbReference>
<accession>A0ABV8HX09</accession>
<feature type="region of interest" description="Disordered" evidence="1">
    <location>
        <begin position="119"/>
        <end position="147"/>
    </location>
</feature>
<gene>
    <name evidence="3" type="ORF">ACFO3J_33010</name>
</gene>
<feature type="domain" description="Luciferase-like" evidence="2">
    <location>
        <begin position="198"/>
        <end position="358"/>
    </location>
</feature>
<dbReference type="Pfam" id="PF00296">
    <property type="entry name" value="Bac_luciferase"/>
    <property type="match status" value="2"/>
</dbReference>
<feature type="domain" description="Luciferase-like" evidence="2">
    <location>
        <begin position="16"/>
        <end position="126"/>
    </location>
</feature>
<evidence type="ECO:0000259" key="2">
    <source>
        <dbReference type="Pfam" id="PF00296"/>
    </source>
</evidence>
<sequence length="389" mass="40856">MNASAAPGSGAVPLSILDLSPIPSGSTPAQALHNTVDLARRAEAAGYSRYWLAEHHLATGVAGVSPALVIQLVAAATERIRVGAGAVQLGHRTGLSVVEEFGLLDALFPGRIDLGLGRTGFPPPKAKADGGQPPVVKAPAPKKEEHTTPEGLLIPAPFDFSSLVGSPLLARYAGLVQFPGAEQPEYRAQLEQILALIRGDFRTADGLEAHALPGEGAELEVWVLGSSGGASAQAAGALGLPFGANYHVSPAAILEAVEAYRKAFVPSAKLAKPHVLVSADVVVAEDDATAEHLASPYGLWVHSIRSGRGAVPFPTPEEAAAHSWTAEERALVEDRIRTQFAGSPQTVVERLKVLQQATGADELLVTTITHDHQDRVRSLELLARAWWSR</sequence>
<evidence type="ECO:0000313" key="4">
    <source>
        <dbReference type="Proteomes" id="UP001595765"/>
    </source>
</evidence>
<dbReference type="Proteomes" id="UP001595765">
    <property type="component" value="Unassembled WGS sequence"/>
</dbReference>
<dbReference type="RefSeq" id="WP_386437563.1">
    <property type="nucleotide sequence ID" value="NZ_JBHSBB010000047.1"/>
</dbReference>
<organism evidence="3 4">
    <name type="scientific">Streptomyces polygonati</name>
    <dbReference type="NCBI Taxonomy" id="1617087"/>
    <lineage>
        <taxon>Bacteria</taxon>
        <taxon>Bacillati</taxon>
        <taxon>Actinomycetota</taxon>
        <taxon>Actinomycetes</taxon>
        <taxon>Kitasatosporales</taxon>
        <taxon>Streptomycetaceae</taxon>
        <taxon>Streptomyces</taxon>
    </lineage>
</organism>
<dbReference type="EMBL" id="JBHSBB010000047">
    <property type="protein sequence ID" value="MFC4036231.1"/>
    <property type="molecule type" value="Genomic_DNA"/>
</dbReference>
<dbReference type="InterPro" id="IPR050766">
    <property type="entry name" value="Bact_Lucif_Oxidored"/>
</dbReference>
<evidence type="ECO:0000313" key="3">
    <source>
        <dbReference type="EMBL" id="MFC4036231.1"/>
    </source>
</evidence>
<dbReference type="Gene3D" id="3.20.20.30">
    <property type="entry name" value="Luciferase-like domain"/>
    <property type="match status" value="1"/>
</dbReference>
<name>A0ABV8HX09_9ACTN</name>
<dbReference type="InterPro" id="IPR011251">
    <property type="entry name" value="Luciferase-like_dom"/>
</dbReference>
<comment type="caution">
    <text evidence="3">The sequence shown here is derived from an EMBL/GenBank/DDBJ whole genome shotgun (WGS) entry which is preliminary data.</text>
</comment>
<dbReference type="PANTHER" id="PTHR30137:SF6">
    <property type="entry name" value="LUCIFERASE-LIKE MONOOXYGENASE"/>
    <property type="match status" value="1"/>
</dbReference>
<evidence type="ECO:0000256" key="1">
    <source>
        <dbReference type="SAM" id="MobiDB-lite"/>
    </source>
</evidence>